<organism evidence="2 3">
    <name type="scientific">Candidatus Faecalibacterium intestinigallinarum</name>
    <dbReference type="NCBI Taxonomy" id="2838581"/>
    <lineage>
        <taxon>Bacteria</taxon>
        <taxon>Bacillati</taxon>
        <taxon>Bacillota</taxon>
        <taxon>Clostridia</taxon>
        <taxon>Eubacteriales</taxon>
        <taxon>Oscillospiraceae</taxon>
        <taxon>Faecalibacterium</taxon>
    </lineage>
</organism>
<sequence length="83" mass="9701">MYRIVLKKKAKKFIDHLPVNEKRRVVTAIERLPEGEDIKRMKGHEGLFRLRVGSYRILYTVDHGQLVVCVIDAGSRGQIYNDY</sequence>
<dbReference type="Gene3D" id="3.30.2310.20">
    <property type="entry name" value="RelE-like"/>
    <property type="match status" value="1"/>
</dbReference>
<dbReference type="InterPro" id="IPR052747">
    <property type="entry name" value="TA_system_RelE_toxin"/>
</dbReference>
<protein>
    <submittedName>
        <fullName evidence="2">Type II toxin-antitoxin system RelE/ParE family toxin</fullName>
    </submittedName>
</protein>
<dbReference type="PANTHER" id="PTHR38813">
    <property type="match status" value="1"/>
</dbReference>
<dbReference type="InterPro" id="IPR007712">
    <property type="entry name" value="RelE/ParE_toxin"/>
</dbReference>
<accession>A0A9D1TXA4</accession>
<gene>
    <name evidence="2" type="ORF">H9890_06120</name>
</gene>
<evidence type="ECO:0000256" key="1">
    <source>
        <dbReference type="ARBA" id="ARBA00022649"/>
    </source>
</evidence>
<dbReference type="InterPro" id="IPR035093">
    <property type="entry name" value="RelE/ParE_toxin_dom_sf"/>
</dbReference>
<dbReference type="PANTHER" id="PTHR38813:SF1">
    <property type="entry name" value="TOXIN RELE1-RELATED"/>
    <property type="match status" value="1"/>
</dbReference>
<dbReference type="SUPFAM" id="SSF143011">
    <property type="entry name" value="RelE-like"/>
    <property type="match status" value="1"/>
</dbReference>
<comment type="caution">
    <text evidence="2">The sequence shown here is derived from an EMBL/GenBank/DDBJ whole genome shotgun (WGS) entry which is preliminary data.</text>
</comment>
<dbReference type="EMBL" id="DXHQ01000073">
    <property type="protein sequence ID" value="HIW08959.1"/>
    <property type="molecule type" value="Genomic_DNA"/>
</dbReference>
<reference evidence="2" key="2">
    <citation type="submission" date="2021-04" db="EMBL/GenBank/DDBJ databases">
        <authorList>
            <person name="Gilroy R."/>
        </authorList>
    </citation>
    <scope>NUCLEOTIDE SEQUENCE</scope>
    <source>
        <strain evidence="2">ChiHcolR34-3080</strain>
    </source>
</reference>
<dbReference type="Proteomes" id="UP000823933">
    <property type="component" value="Unassembled WGS sequence"/>
</dbReference>
<name>A0A9D1TXA4_9FIRM</name>
<evidence type="ECO:0000313" key="2">
    <source>
        <dbReference type="EMBL" id="HIW08959.1"/>
    </source>
</evidence>
<dbReference type="Pfam" id="PF05016">
    <property type="entry name" value="ParE_toxin"/>
    <property type="match status" value="1"/>
</dbReference>
<dbReference type="AlphaFoldDB" id="A0A9D1TXA4"/>
<keyword evidence="1" id="KW-1277">Toxin-antitoxin system</keyword>
<proteinExistence type="predicted"/>
<evidence type="ECO:0000313" key="3">
    <source>
        <dbReference type="Proteomes" id="UP000823933"/>
    </source>
</evidence>
<reference evidence="2" key="1">
    <citation type="journal article" date="2021" name="PeerJ">
        <title>Extensive microbial diversity within the chicken gut microbiome revealed by metagenomics and culture.</title>
        <authorList>
            <person name="Gilroy R."/>
            <person name="Ravi A."/>
            <person name="Getino M."/>
            <person name="Pursley I."/>
            <person name="Horton D.L."/>
            <person name="Alikhan N.F."/>
            <person name="Baker D."/>
            <person name="Gharbi K."/>
            <person name="Hall N."/>
            <person name="Watson M."/>
            <person name="Adriaenssens E.M."/>
            <person name="Foster-Nyarko E."/>
            <person name="Jarju S."/>
            <person name="Secka A."/>
            <person name="Antonio M."/>
            <person name="Oren A."/>
            <person name="Chaudhuri R.R."/>
            <person name="La Ragione R."/>
            <person name="Hildebrand F."/>
            <person name="Pallen M.J."/>
        </authorList>
    </citation>
    <scope>NUCLEOTIDE SEQUENCE</scope>
    <source>
        <strain evidence="2">ChiHcolR34-3080</strain>
    </source>
</reference>